<dbReference type="GO" id="GO:0006979">
    <property type="term" value="P:response to oxidative stress"/>
    <property type="evidence" value="ECO:0007669"/>
    <property type="project" value="InterPro"/>
</dbReference>
<dbReference type="GO" id="GO:0008270">
    <property type="term" value="F:zinc ion binding"/>
    <property type="evidence" value="ECO:0007669"/>
    <property type="project" value="UniProtKB-UniRule"/>
</dbReference>
<proteinExistence type="inferred from homology"/>
<dbReference type="InterPro" id="IPR028427">
    <property type="entry name" value="Met_Sox_Rdtase_MsrB"/>
</dbReference>
<evidence type="ECO:0000256" key="4">
    <source>
        <dbReference type="ARBA" id="ARBA00023002"/>
    </source>
</evidence>
<evidence type="ECO:0000259" key="7">
    <source>
        <dbReference type="PROSITE" id="PS51790"/>
    </source>
</evidence>
<dbReference type="EC" id="1.8.4.12" evidence="6"/>
<dbReference type="GO" id="GO:0005737">
    <property type="term" value="C:cytoplasm"/>
    <property type="evidence" value="ECO:0007669"/>
    <property type="project" value="TreeGrafter"/>
</dbReference>
<feature type="domain" description="MsrB" evidence="7">
    <location>
        <begin position="8"/>
        <end position="130"/>
    </location>
</feature>
<dbReference type="GO" id="GO:0033743">
    <property type="term" value="F:peptide-methionine (R)-S-oxide reductase activity"/>
    <property type="evidence" value="ECO:0007669"/>
    <property type="project" value="UniProtKB-UniRule"/>
</dbReference>
<keyword evidence="2 6" id="KW-0479">Metal-binding</keyword>
<gene>
    <name evidence="6" type="primary">msrB</name>
    <name evidence="8" type="ORF">BGO89_01505</name>
</gene>
<dbReference type="InterPro" id="IPR002579">
    <property type="entry name" value="Met_Sox_Rdtase_MsrB_dom"/>
</dbReference>
<sequence length="130" mass="15026">MNKIVKTDEEWMKELSPEEFRIARKKGTERAFTGKYWDNHEKGIYTCRCCGTELFRSTTKFESGTGWPSFFDPIAKENVILRPDNSLIPERTEVLCARCEAHLGHVFDDGPKPTGLRYCLNSASLDFRKE</sequence>
<feature type="binding site" evidence="6">
    <location>
        <position position="99"/>
    </location>
    <ligand>
        <name>Zn(2+)</name>
        <dbReference type="ChEBI" id="CHEBI:29105"/>
    </ligand>
</feature>
<keyword evidence="4 6" id="KW-0560">Oxidoreductase</keyword>
<evidence type="ECO:0000256" key="3">
    <source>
        <dbReference type="ARBA" id="ARBA00022833"/>
    </source>
</evidence>
<comment type="caution">
    <text evidence="8">The sequence shown here is derived from an EMBL/GenBank/DDBJ whole genome shotgun (WGS) entry which is preliminary data.</text>
</comment>
<evidence type="ECO:0000256" key="6">
    <source>
        <dbReference type="HAMAP-Rule" id="MF_01400"/>
    </source>
</evidence>
<dbReference type="HAMAP" id="MF_01400">
    <property type="entry name" value="MsrB"/>
    <property type="match status" value="1"/>
</dbReference>
<dbReference type="PANTHER" id="PTHR10173">
    <property type="entry name" value="METHIONINE SULFOXIDE REDUCTASE"/>
    <property type="match status" value="1"/>
</dbReference>
<evidence type="ECO:0000256" key="5">
    <source>
        <dbReference type="ARBA" id="ARBA00048488"/>
    </source>
</evidence>
<evidence type="ECO:0000256" key="1">
    <source>
        <dbReference type="ARBA" id="ARBA00007174"/>
    </source>
</evidence>
<feature type="binding site" evidence="6">
    <location>
        <position position="47"/>
    </location>
    <ligand>
        <name>Zn(2+)</name>
        <dbReference type="ChEBI" id="CHEBI:29105"/>
    </ligand>
</feature>
<feature type="binding site" evidence="6">
    <location>
        <position position="50"/>
    </location>
    <ligand>
        <name>Zn(2+)</name>
        <dbReference type="ChEBI" id="CHEBI:29105"/>
    </ligand>
</feature>
<name>A0A1M3L789_9BACT</name>
<dbReference type="EMBL" id="MKVH01000002">
    <property type="protein sequence ID" value="OJX61374.1"/>
    <property type="molecule type" value="Genomic_DNA"/>
</dbReference>
<keyword evidence="3 6" id="KW-0862">Zinc</keyword>
<dbReference type="PROSITE" id="PS51790">
    <property type="entry name" value="MSRB"/>
    <property type="match status" value="1"/>
</dbReference>
<protein>
    <recommendedName>
        <fullName evidence="6">Peptide methionine sulfoxide reductase MsrB</fullName>
        <ecNumber evidence="6">1.8.4.12</ecNumber>
    </recommendedName>
    <alternativeName>
        <fullName evidence="6">Peptide-methionine (R)-S-oxide reductase</fullName>
    </alternativeName>
</protein>
<reference evidence="8 9" key="1">
    <citation type="submission" date="2016-09" db="EMBL/GenBank/DDBJ databases">
        <title>Genome-resolved meta-omics ties microbial dynamics to process performance in biotechnology for thiocyanate degradation.</title>
        <authorList>
            <person name="Kantor R.S."/>
            <person name="Huddy R.J."/>
            <person name="Iyer R."/>
            <person name="Thomas B.C."/>
            <person name="Brown C.T."/>
            <person name="Anantharaman K."/>
            <person name="Tringe S."/>
            <person name="Hettich R.L."/>
            <person name="Harrison S.T."/>
            <person name="Banfield J.F."/>
        </authorList>
    </citation>
    <scope>NUCLEOTIDE SEQUENCE [LARGE SCALE GENOMIC DNA]</scope>
    <source>
        <strain evidence="8">59-99</strain>
    </source>
</reference>
<dbReference type="STRING" id="1895771.BGO89_01505"/>
<dbReference type="SUPFAM" id="SSF51316">
    <property type="entry name" value="Mss4-like"/>
    <property type="match status" value="1"/>
</dbReference>
<comment type="cofactor">
    <cofactor evidence="6">
        <name>Zn(2+)</name>
        <dbReference type="ChEBI" id="CHEBI:29105"/>
    </cofactor>
    <text evidence="6">Binds 1 zinc ion per subunit. The zinc ion is important for the structural integrity of the protein.</text>
</comment>
<feature type="binding site" evidence="6">
    <location>
        <position position="96"/>
    </location>
    <ligand>
        <name>Zn(2+)</name>
        <dbReference type="ChEBI" id="CHEBI:29105"/>
    </ligand>
</feature>
<evidence type="ECO:0000313" key="9">
    <source>
        <dbReference type="Proteomes" id="UP000184233"/>
    </source>
</evidence>
<evidence type="ECO:0000313" key="8">
    <source>
        <dbReference type="EMBL" id="OJX61374.1"/>
    </source>
</evidence>
<dbReference type="AlphaFoldDB" id="A0A1M3L789"/>
<dbReference type="PANTHER" id="PTHR10173:SF52">
    <property type="entry name" value="METHIONINE-R-SULFOXIDE REDUCTASE B1"/>
    <property type="match status" value="1"/>
</dbReference>
<evidence type="ECO:0000256" key="2">
    <source>
        <dbReference type="ARBA" id="ARBA00022723"/>
    </source>
</evidence>
<comment type="catalytic activity">
    <reaction evidence="5 6">
        <text>L-methionyl-[protein] + [thioredoxin]-disulfide + H2O = L-methionyl-(R)-S-oxide-[protein] + [thioredoxin]-dithiol</text>
        <dbReference type="Rhea" id="RHEA:24164"/>
        <dbReference type="Rhea" id="RHEA-COMP:10698"/>
        <dbReference type="Rhea" id="RHEA-COMP:10700"/>
        <dbReference type="Rhea" id="RHEA-COMP:12313"/>
        <dbReference type="Rhea" id="RHEA-COMP:12314"/>
        <dbReference type="ChEBI" id="CHEBI:15377"/>
        <dbReference type="ChEBI" id="CHEBI:16044"/>
        <dbReference type="ChEBI" id="CHEBI:29950"/>
        <dbReference type="ChEBI" id="CHEBI:45764"/>
        <dbReference type="ChEBI" id="CHEBI:50058"/>
        <dbReference type="EC" id="1.8.4.12"/>
    </reaction>
</comment>
<organism evidence="8 9">
    <name type="scientific">Candidatus Kapaibacterium thiocyanatum</name>
    <dbReference type="NCBI Taxonomy" id="1895771"/>
    <lineage>
        <taxon>Bacteria</taxon>
        <taxon>Pseudomonadati</taxon>
        <taxon>Candidatus Kapaibacteriota</taxon>
        <taxon>Candidatus Kapaibacteriia</taxon>
        <taxon>Candidatus Kapaibacteriales</taxon>
        <taxon>Candidatus Kapaibacteriaceae</taxon>
        <taxon>Candidatus Kapaibacterium</taxon>
    </lineage>
</organism>
<dbReference type="InterPro" id="IPR011057">
    <property type="entry name" value="Mss4-like_sf"/>
</dbReference>
<feature type="active site" description="Nucleophile" evidence="6">
    <location>
        <position position="119"/>
    </location>
</feature>
<dbReference type="NCBIfam" id="TIGR00357">
    <property type="entry name" value="peptide-methionine (R)-S-oxide reductase MsrB"/>
    <property type="match status" value="1"/>
</dbReference>
<dbReference type="GO" id="GO:0030091">
    <property type="term" value="P:protein repair"/>
    <property type="evidence" value="ECO:0007669"/>
    <property type="project" value="InterPro"/>
</dbReference>
<accession>A0A1M3L789</accession>
<dbReference type="Gene3D" id="2.170.150.20">
    <property type="entry name" value="Peptide methionine sulfoxide reductase"/>
    <property type="match status" value="1"/>
</dbReference>
<dbReference type="Pfam" id="PF01641">
    <property type="entry name" value="SelR"/>
    <property type="match status" value="1"/>
</dbReference>
<dbReference type="FunFam" id="2.170.150.20:FF:000001">
    <property type="entry name" value="Peptide methionine sulfoxide reductase MsrB"/>
    <property type="match status" value="1"/>
</dbReference>
<dbReference type="Proteomes" id="UP000184233">
    <property type="component" value="Unassembled WGS sequence"/>
</dbReference>
<comment type="similarity">
    <text evidence="1 6">Belongs to the MsrB Met sulfoxide reductase family.</text>
</comment>